<reference evidence="3 4" key="1">
    <citation type="submission" date="2021-04" db="EMBL/GenBank/DDBJ databases">
        <authorList>
            <person name="De Guttry C."/>
            <person name="Zahm M."/>
            <person name="Klopp C."/>
            <person name="Cabau C."/>
            <person name="Louis A."/>
            <person name="Berthelot C."/>
            <person name="Parey E."/>
            <person name="Roest Crollius H."/>
            <person name="Montfort J."/>
            <person name="Robinson-Rechavi M."/>
            <person name="Bucao C."/>
            <person name="Bouchez O."/>
            <person name="Gislard M."/>
            <person name="Lluch J."/>
            <person name="Milhes M."/>
            <person name="Lampietro C."/>
            <person name="Lopez Roques C."/>
            <person name="Donnadieu C."/>
            <person name="Braasch I."/>
            <person name="Desvignes T."/>
            <person name="Postlethwait J."/>
            <person name="Bobe J."/>
            <person name="Wedekind C."/>
            <person name="Guiguen Y."/>
        </authorList>
    </citation>
    <scope>NUCLEOTIDE SEQUENCE [LARGE SCALE GENOMIC DNA]</scope>
    <source>
        <strain evidence="3">Cs_M1</strain>
        <tissue evidence="3">Blood</tissue>
    </source>
</reference>
<keyword evidence="4" id="KW-1185">Reference proteome</keyword>
<organism evidence="3 4">
    <name type="scientific">Coregonus suidteri</name>
    <dbReference type="NCBI Taxonomy" id="861788"/>
    <lineage>
        <taxon>Eukaryota</taxon>
        <taxon>Metazoa</taxon>
        <taxon>Chordata</taxon>
        <taxon>Craniata</taxon>
        <taxon>Vertebrata</taxon>
        <taxon>Euteleostomi</taxon>
        <taxon>Actinopterygii</taxon>
        <taxon>Neopterygii</taxon>
        <taxon>Teleostei</taxon>
        <taxon>Protacanthopterygii</taxon>
        <taxon>Salmoniformes</taxon>
        <taxon>Salmonidae</taxon>
        <taxon>Coregoninae</taxon>
        <taxon>Coregonus</taxon>
    </lineage>
</organism>
<feature type="region of interest" description="Disordered" evidence="1">
    <location>
        <begin position="69"/>
        <end position="89"/>
    </location>
</feature>
<dbReference type="Proteomes" id="UP001356427">
    <property type="component" value="Unassembled WGS sequence"/>
</dbReference>
<dbReference type="InterPro" id="IPR016179">
    <property type="entry name" value="Insulin-like"/>
</dbReference>
<proteinExistence type="predicted"/>
<sequence length="214" mass="23789">MRLLLLLPEIHTELMDDKPVFEKRRLVWEEDMKMHSKFLDRKLVEALLLVCGEKGLFYQPGRRVREDNIGLHKDSSEEETEKDEERSRRRLRCYQGDRDSPDDEPSELGAAITATPEPLPCLVSLHCSPQHLLDSSDLEVELTAEVRVEGSSLLSILSTVTPGIGSRKTGLLFDPQPSASLLHPQPQATGSTGLQLAPGPAPILGHGFNSNPRP</sequence>
<dbReference type="GO" id="GO:0005179">
    <property type="term" value="F:hormone activity"/>
    <property type="evidence" value="ECO:0007669"/>
    <property type="project" value="InterPro"/>
</dbReference>
<evidence type="ECO:0000313" key="3">
    <source>
        <dbReference type="EMBL" id="KAK6311328.1"/>
    </source>
</evidence>
<evidence type="ECO:0000313" key="4">
    <source>
        <dbReference type="Proteomes" id="UP001356427"/>
    </source>
</evidence>
<evidence type="ECO:0000259" key="2">
    <source>
        <dbReference type="Pfam" id="PF00049"/>
    </source>
</evidence>
<comment type="caution">
    <text evidence="3">The sequence shown here is derived from an EMBL/GenBank/DDBJ whole genome shotgun (WGS) entry which is preliminary data.</text>
</comment>
<name>A0AAN8QUI1_9TELE</name>
<evidence type="ECO:0000256" key="1">
    <source>
        <dbReference type="SAM" id="MobiDB-lite"/>
    </source>
</evidence>
<dbReference type="EMBL" id="JAGTTL010000015">
    <property type="protein sequence ID" value="KAK6311328.1"/>
    <property type="molecule type" value="Genomic_DNA"/>
</dbReference>
<gene>
    <name evidence="3" type="ORF">J4Q44_G00169920</name>
</gene>
<feature type="domain" description="Insulin-like" evidence="2">
    <location>
        <begin position="41"/>
        <end position="88"/>
    </location>
</feature>
<dbReference type="Pfam" id="PF00049">
    <property type="entry name" value="Insulin"/>
    <property type="match status" value="1"/>
</dbReference>
<accession>A0AAN8QUI1</accession>
<dbReference type="GO" id="GO:0005576">
    <property type="term" value="C:extracellular region"/>
    <property type="evidence" value="ECO:0007669"/>
    <property type="project" value="InterPro"/>
</dbReference>
<feature type="region of interest" description="Disordered" evidence="1">
    <location>
        <begin position="185"/>
        <end position="214"/>
    </location>
</feature>
<dbReference type="Gene3D" id="1.10.100.10">
    <property type="entry name" value="Insulin-like"/>
    <property type="match status" value="1"/>
</dbReference>
<protein>
    <recommendedName>
        <fullName evidence="2">Insulin-like domain-containing protein</fullName>
    </recommendedName>
</protein>
<dbReference type="AlphaFoldDB" id="A0AAN8QUI1"/>